<feature type="transmembrane region" description="Helical" evidence="1">
    <location>
        <begin position="54"/>
        <end position="72"/>
    </location>
</feature>
<keyword evidence="1" id="KW-1133">Transmembrane helix</keyword>
<name>A0A1J5SGQ3_9ZZZZ</name>
<gene>
    <name evidence="2" type="ORF">GALL_146130</name>
</gene>
<organism evidence="2">
    <name type="scientific">mine drainage metagenome</name>
    <dbReference type="NCBI Taxonomy" id="410659"/>
    <lineage>
        <taxon>unclassified sequences</taxon>
        <taxon>metagenomes</taxon>
        <taxon>ecological metagenomes</taxon>
    </lineage>
</organism>
<feature type="transmembrane region" description="Helical" evidence="1">
    <location>
        <begin position="17"/>
        <end position="42"/>
    </location>
</feature>
<accession>A0A1J5SGQ3</accession>
<evidence type="ECO:0000313" key="2">
    <source>
        <dbReference type="EMBL" id="OIR03341.1"/>
    </source>
</evidence>
<protein>
    <submittedName>
        <fullName evidence="2">Uncharacterized protein</fullName>
    </submittedName>
</protein>
<sequence length="77" mass="8128">MHSIHLHDVHLPKGPNLFALSVGEVVWFSLAIVFFLLSWFIGGDDFEASIGGNLGLAGLVAGLVVGAILCAITKPEK</sequence>
<reference evidence="2" key="1">
    <citation type="submission" date="2016-10" db="EMBL/GenBank/DDBJ databases">
        <title>Sequence of Gallionella enrichment culture.</title>
        <authorList>
            <person name="Poehlein A."/>
            <person name="Muehling M."/>
            <person name="Daniel R."/>
        </authorList>
    </citation>
    <scope>NUCLEOTIDE SEQUENCE</scope>
</reference>
<dbReference type="AlphaFoldDB" id="A0A1J5SGQ3"/>
<comment type="caution">
    <text evidence="2">The sequence shown here is derived from an EMBL/GenBank/DDBJ whole genome shotgun (WGS) entry which is preliminary data.</text>
</comment>
<keyword evidence="1" id="KW-0472">Membrane</keyword>
<keyword evidence="1" id="KW-0812">Transmembrane</keyword>
<evidence type="ECO:0000256" key="1">
    <source>
        <dbReference type="SAM" id="Phobius"/>
    </source>
</evidence>
<proteinExistence type="predicted"/>
<dbReference type="EMBL" id="MLJW01000067">
    <property type="protein sequence ID" value="OIR03341.1"/>
    <property type="molecule type" value="Genomic_DNA"/>
</dbReference>